<dbReference type="AlphaFoldDB" id="A0A3B4C0V9"/>
<organism evidence="6 7">
    <name type="scientific">Pygocentrus nattereri</name>
    <name type="common">Red-bellied piranha</name>
    <dbReference type="NCBI Taxonomy" id="42514"/>
    <lineage>
        <taxon>Eukaryota</taxon>
        <taxon>Metazoa</taxon>
        <taxon>Chordata</taxon>
        <taxon>Craniata</taxon>
        <taxon>Vertebrata</taxon>
        <taxon>Euteleostomi</taxon>
        <taxon>Actinopterygii</taxon>
        <taxon>Neopterygii</taxon>
        <taxon>Teleostei</taxon>
        <taxon>Ostariophysi</taxon>
        <taxon>Characiformes</taxon>
        <taxon>Characoidei</taxon>
        <taxon>Pygocentrus</taxon>
    </lineage>
</organism>
<dbReference type="GO" id="GO:0005576">
    <property type="term" value="C:extracellular region"/>
    <property type="evidence" value="ECO:0007669"/>
    <property type="project" value="UniProtKB-SubCell"/>
</dbReference>
<comment type="subcellular location">
    <subcellularLocation>
        <location evidence="1">Secreted</location>
    </subcellularLocation>
</comment>
<comment type="similarity">
    <text evidence="2">Belongs to the IL-17 family.</text>
</comment>
<reference evidence="6" key="2">
    <citation type="submission" date="2025-08" db="UniProtKB">
        <authorList>
            <consortium name="Ensembl"/>
        </authorList>
    </citation>
    <scope>IDENTIFICATION</scope>
</reference>
<evidence type="ECO:0000256" key="3">
    <source>
        <dbReference type="ARBA" id="ARBA00022525"/>
    </source>
</evidence>
<dbReference type="OMA" id="TKERCNE"/>
<dbReference type="GeneTree" id="ENSGT00940000156618"/>
<dbReference type="GO" id="GO:0005125">
    <property type="term" value="F:cytokine activity"/>
    <property type="evidence" value="ECO:0007669"/>
    <property type="project" value="InterPro"/>
</dbReference>
<evidence type="ECO:0000256" key="2">
    <source>
        <dbReference type="ARBA" id="ARBA00007236"/>
    </source>
</evidence>
<dbReference type="Ensembl" id="ENSPNAT00000007245.2">
    <property type="protein sequence ID" value="ENSPNAP00000004304.2"/>
    <property type="gene ID" value="ENSPNAG00000001451.2"/>
</dbReference>
<reference evidence="6 7" key="1">
    <citation type="submission" date="2020-10" db="EMBL/GenBank/DDBJ databases">
        <title>Pygocentrus nattereri (red-bellied piranha) genome, fPygNat1, primary haplotype.</title>
        <authorList>
            <person name="Myers G."/>
            <person name="Meyer A."/>
            <person name="Karagic N."/>
            <person name="Pippel M."/>
            <person name="Winkler S."/>
            <person name="Tracey A."/>
            <person name="Wood J."/>
            <person name="Formenti G."/>
            <person name="Howe K."/>
            <person name="Fedrigo O."/>
            <person name="Jarvis E.D."/>
        </authorList>
    </citation>
    <scope>NUCLEOTIDE SEQUENCE [LARGE SCALE GENOMIC DNA]</scope>
</reference>
<evidence type="ECO:0000256" key="1">
    <source>
        <dbReference type="ARBA" id="ARBA00004613"/>
    </source>
</evidence>
<dbReference type="Proteomes" id="UP001501920">
    <property type="component" value="Chromosome 10"/>
</dbReference>
<evidence type="ECO:0000256" key="5">
    <source>
        <dbReference type="SAM" id="SignalP"/>
    </source>
</evidence>
<keyword evidence="7" id="KW-1185">Reference proteome</keyword>
<reference evidence="6" key="3">
    <citation type="submission" date="2025-09" db="UniProtKB">
        <authorList>
            <consortium name="Ensembl"/>
        </authorList>
    </citation>
    <scope>IDENTIFICATION</scope>
</reference>
<feature type="signal peptide" evidence="5">
    <location>
        <begin position="1"/>
        <end position="38"/>
    </location>
</feature>
<dbReference type="Gene3D" id="2.10.90.10">
    <property type="entry name" value="Cystine-knot cytokines"/>
    <property type="match status" value="1"/>
</dbReference>
<protein>
    <submittedName>
        <fullName evidence="6">Interleukin 17a/f2</fullName>
    </submittedName>
</protein>
<keyword evidence="4 5" id="KW-0732">Signal</keyword>
<name>A0A3B4C0V9_PYGNA</name>
<proteinExistence type="inferred from homology"/>
<feature type="chain" id="PRO_5043803284" evidence="5">
    <location>
        <begin position="39"/>
        <end position="152"/>
    </location>
</feature>
<keyword evidence="3" id="KW-0964">Secreted</keyword>
<dbReference type="InterPro" id="IPR010345">
    <property type="entry name" value="IL-17_fam"/>
</dbReference>
<evidence type="ECO:0000256" key="4">
    <source>
        <dbReference type="ARBA" id="ARBA00022729"/>
    </source>
</evidence>
<sequence length="152" mass="17196">MFHSSRRTVSVSTPYLMRRYRVVFCVGLLMLSLTDVKATQKKICDVGLKIPDFHGAEAEMLGGNGNINNRSLSAWNWIPDTSPHRIPGVIFEAQCETHYCTDPNNNLQTELNSVPIYHYILVLHQDKQDRKCFTASYQKVTVGCTCVRAQSS</sequence>
<evidence type="ECO:0000313" key="7">
    <source>
        <dbReference type="Proteomes" id="UP001501920"/>
    </source>
</evidence>
<dbReference type="Pfam" id="PF06083">
    <property type="entry name" value="IL17"/>
    <property type="match status" value="1"/>
</dbReference>
<dbReference type="OrthoDB" id="6093351at2759"/>
<dbReference type="SUPFAM" id="SSF57501">
    <property type="entry name" value="Cystine-knot cytokines"/>
    <property type="match status" value="1"/>
</dbReference>
<dbReference type="InterPro" id="IPR029034">
    <property type="entry name" value="Cystine-knot_cytokine"/>
</dbReference>
<evidence type="ECO:0000313" key="6">
    <source>
        <dbReference type="Ensembl" id="ENSPNAP00000004304.2"/>
    </source>
</evidence>
<accession>A0A3B4C0V9</accession>